<dbReference type="WBParaSite" id="PSU_v2.g19170.t1">
    <property type="protein sequence ID" value="PSU_v2.g19170.t1"/>
    <property type="gene ID" value="PSU_v2.g19170"/>
</dbReference>
<dbReference type="AlphaFoldDB" id="A0A914YP87"/>
<evidence type="ECO:0000313" key="1">
    <source>
        <dbReference type="Proteomes" id="UP000887577"/>
    </source>
</evidence>
<dbReference type="Gene3D" id="1.10.1380.10">
    <property type="entry name" value="Neutral endopeptidase , domain2"/>
    <property type="match status" value="1"/>
</dbReference>
<keyword evidence="1" id="KW-1185">Reference proteome</keyword>
<protein>
    <submittedName>
        <fullName evidence="2">Uncharacterized protein</fullName>
    </submittedName>
</protein>
<dbReference type="Proteomes" id="UP000887577">
    <property type="component" value="Unplaced"/>
</dbReference>
<accession>A0A914YP87</accession>
<dbReference type="SUPFAM" id="SSF55486">
    <property type="entry name" value="Metalloproteases ('zincins'), catalytic domain"/>
    <property type="match status" value="1"/>
</dbReference>
<dbReference type="InterPro" id="IPR042089">
    <property type="entry name" value="Peptidase_M13_dom_2"/>
</dbReference>
<evidence type="ECO:0000313" key="2">
    <source>
        <dbReference type="WBParaSite" id="PSU_v2.g19170.t1"/>
    </source>
</evidence>
<organism evidence="1 2">
    <name type="scientific">Panagrolaimus superbus</name>
    <dbReference type="NCBI Taxonomy" id="310955"/>
    <lineage>
        <taxon>Eukaryota</taxon>
        <taxon>Metazoa</taxon>
        <taxon>Ecdysozoa</taxon>
        <taxon>Nematoda</taxon>
        <taxon>Chromadorea</taxon>
        <taxon>Rhabditida</taxon>
        <taxon>Tylenchina</taxon>
        <taxon>Panagrolaimomorpha</taxon>
        <taxon>Panagrolaimoidea</taxon>
        <taxon>Panagrolaimidae</taxon>
        <taxon>Panagrolaimus</taxon>
    </lineage>
</organism>
<name>A0A914YP87_9BILA</name>
<sequence length="83" mass="9419">MKAFNAPPSDLSSKLNTLLLSQIGGLPMITVGWKEMNWDNFWQTLGKYESQYGVGSIFSSYVSVDYGHTQQHALYINQYVSKH</sequence>
<reference evidence="2" key="1">
    <citation type="submission" date="2022-11" db="UniProtKB">
        <authorList>
            <consortium name="WormBaseParasite"/>
        </authorList>
    </citation>
    <scope>IDENTIFICATION</scope>
</reference>
<proteinExistence type="predicted"/>